<dbReference type="AlphaFoldDB" id="A0A229VZK2"/>
<dbReference type="SUPFAM" id="SSF116960">
    <property type="entry name" value="YfbU-like"/>
    <property type="match status" value="1"/>
</dbReference>
<comment type="caution">
    <text evidence="2">The sequence shown here is derived from an EMBL/GenBank/DDBJ whole genome shotgun (WGS) entry which is preliminary data.</text>
</comment>
<dbReference type="Pfam" id="PF03887">
    <property type="entry name" value="YfbU"/>
    <property type="match status" value="1"/>
</dbReference>
<name>A0A229VZK2_9BIFI</name>
<organism evidence="2 3">
    <name type="scientific">Bifidobacterium vansinderenii</name>
    <dbReference type="NCBI Taxonomy" id="1984871"/>
    <lineage>
        <taxon>Bacteria</taxon>
        <taxon>Bacillati</taxon>
        <taxon>Actinomycetota</taxon>
        <taxon>Actinomycetes</taxon>
        <taxon>Bifidobacteriales</taxon>
        <taxon>Bifidobacteriaceae</taxon>
        <taxon>Bifidobacterium</taxon>
    </lineage>
</organism>
<dbReference type="Proteomes" id="UP000215433">
    <property type="component" value="Unassembled WGS sequence"/>
</dbReference>
<dbReference type="InterPro" id="IPR023146">
    <property type="entry name" value="YfbU_alpha-helical_sf"/>
</dbReference>
<feature type="region of interest" description="Disordered" evidence="1">
    <location>
        <begin position="112"/>
        <end position="190"/>
    </location>
</feature>
<dbReference type="InterPro" id="IPR005587">
    <property type="entry name" value="UPF0304_YfbU"/>
</dbReference>
<feature type="compositionally biased region" description="Polar residues" evidence="1">
    <location>
        <begin position="143"/>
        <end position="155"/>
    </location>
</feature>
<gene>
    <name evidence="2" type="ORF">Tam10B_0620</name>
</gene>
<evidence type="ECO:0000256" key="1">
    <source>
        <dbReference type="SAM" id="MobiDB-lite"/>
    </source>
</evidence>
<feature type="compositionally biased region" description="Polar residues" evidence="1">
    <location>
        <begin position="116"/>
        <end position="126"/>
    </location>
</feature>
<protein>
    <submittedName>
        <fullName evidence="2">Uncharacterized protein</fullName>
    </submittedName>
</protein>
<dbReference type="Gene3D" id="1.10.3190.10">
    <property type="entry name" value="yfbu gene product, domain 2"/>
    <property type="match status" value="1"/>
</dbReference>
<evidence type="ECO:0000313" key="3">
    <source>
        <dbReference type="Proteomes" id="UP000215433"/>
    </source>
</evidence>
<proteinExistence type="predicted"/>
<dbReference type="EMBL" id="NEWD01000006">
    <property type="protein sequence ID" value="OXN01043.1"/>
    <property type="molecule type" value="Genomic_DNA"/>
</dbReference>
<reference evidence="2 3" key="1">
    <citation type="submission" date="2017-05" db="EMBL/GenBank/DDBJ databases">
        <title>Bifidobacterium vansinderenii sp. nov.</title>
        <authorList>
            <person name="Lugli G.A."/>
            <person name="Duranti S."/>
            <person name="Mangifesta M."/>
        </authorList>
    </citation>
    <scope>NUCLEOTIDE SEQUENCE [LARGE SCALE GENOMIC DNA]</scope>
    <source>
        <strain evidence="2 3">Tam10B</strain>
    </source>
</reference>
<keyword evidence="3" id="KW-1185">Reference proteome</keyword>
<sequence>MNIARCKVDKPRKQRYDQGFDFNDALEGPMASYVEYPTPDTGTKDNSKKCSDNGSSHHRMLPVYQGMLEAYCETRRQCRTLRASTRHLSPATRSASSSTADAIRIDLSRAGKIGGNTISCPSNSYLDSLKPSRGSVRRHGEKSATTGKSLQTSRRNPLKRHARPSGPRTKAPFGERNKKHNSIKSAPMMP</sequence>
<accession>A0A229VZK2</accession>
<evidence type="ECO:0000313" key="2">
    <source>
        <dbReference type="EMBL" id="OXN01043.1"/>
    </source>
</evidence>